<dbReference type="RefSeq" id="XP_060358753.1">
    <property type="nucleotide sequence ID" value="XM_060501233.1"/>
</dbReference>
<feature type="region of interest" description="Disordered" evidence="1">
    <location>
        <begin position="566"/>
        <end position="597"/>
    </location>
</feature>
<feature type="region of interest" description="Disordered" evidence="1">
    <location>
        <begin position="529"/>
        <end position="551"/>
    </location>
</feature>
<dbReference type="EMBL" id="JAHMHS010000174">
    <property type="protein sequence ID" value="KAK1710057.1"/>
    <property type="molecule type" value="Genomic_DNA"/>
</dbReference>
<feature type="compositionally biased region" description="Low complexity" evidence="1">
    <location>
        <begin position="530"/>
        <end position="550"/>
    </location>
</feature>
<sequence>MFTLEGLGTFDIETKTSPASACRSPSVRALSGATIQRDNSRRACQDLKLKRPRLRSIWVRPSSSSSQPRPRFSFSLATKNRSSELQSTSSSMSPQTENTLGSLDLYPASYFMPIRHGGKRPVKVAGYTLRALAETCCSEERYNVARESLISISHILQEEIEMLRITESPAIKPAEQGYLSGWEDALSTVIGVLNYCIVKPVSQSCSNARPETLQQLDRPLHSLGVKKLAEMYACRPLLSLESLGQASDDVKGKGPMTPDKIDIRQEESAARWLEFIVGDEYRLPKKNSSLGISSTETNGSAISTPSTTSSGSSAQNLLSFPSSQDTEKFALTEENQLAPDTSELIRGIDTIQILLHYERQCRISERRIAAELIKSSVLRQAILQDRIGREPKSEGGGGNGRVNAEDGINDPIFGRTMYEKAVGQVKALFRRWSGTAWHDDTETEANTEIDADIDPKEVSTQAVGGNTRSIRESLTGEYGYLESSLACLDPDSDLSFPMLPNPSYQLKYQGSEACVPDVQVPVYQGLFTRSPDLTPTSGSSDDTSGHLSSSEYCPLPCQSDLMVKATSPDLLSSSQDSLPKVEQVPASRKRERLEHKK</sequence>
<feature type="compositionally biased region" description="Low complexity" evidence="1">
    <location>
        <begin position="299"/>
        <end position="314"/>
    </location>
</feature>
<dbReference type="GeneID" id="85385132"/>
<proteinExistence type="predicted"/>
<dbReference type="AlphaFoldDB" id="A0AAD8U9W5"/>
<gene>
    <name evidence="2" type="ORF">BDZ83DRAFT_133588</name>
</gene>
<accession>A0AAD8U9W5</accession>
<evidence type="ECO:0000313" key="2">
    <source>
        <dbReference type="EMBL" id="KAK1710057.1"/>
    </source>
</evidence>
<feature type="region of interest" description="Disordered" evidence="1">
    <location>
        <begin position="292"/>
        <end position="319"/>
    </location>
</feature>
<evidence type="ECO:0000313" key="3">
    <source>
        <dbReference type="Proteomes" id="UP001244207"/>
    </source>
</evidence>
<organism evidence="2 3">
    <name type="scientific">Glomerella acutata</name>
    <name type="common">Colletotrichum acutatum</name>
    <dbReference type="NCBI Taxonomy" id="27357"/>
    <lineage>
        <taxon>Eukaryota</taxon>
        <taxon>Fungi</taxon>
        <taxon>Dikarya</taxon>
        <taxon>Ascomycota</taxon>
        <taxon>Pezizomycotina</taxon>
        <taxon>Sordariomycetes</taxon>
        <taxon>Hypocreomycetidae</taxon>
        <taxon>Glomerellales</taxon>
        <taxon>Glomerellaceae</taxon>
        <taxon>Colletotrichum</taxon>
        <taxon>Colletotrichum acutatum species complex</taxon>
    </lineage>
</organism>
<reference evidence="2" key="1">
    <citation type="submission" date="2021-12" db="EMBL/GenBank/DDBJ databases">
        <title>Comparative genomics, transcriptomics and evolutionary studies reveal genomic signatures of adaptation to plant cell wall in hemibiotrophic fungi.</title>
        <authorList>
            <consortium name="DOE Joint Genome Institute"/>
            <person name="Baroncelli R."/>
            <person name="Diaz J.F."/>
            <person name="Benocci T."/>
            <person name="Peng M."/>
            <person name="Battaglia E."/>
            <person name="Haridas S."/>
            <person name="Andreopoulos W."/>
            <person name="Labutti K."/>
            <person name="Pangilinan J."/>
            <person name="Floch G.L."/>
            <person name="Makela M.R."/>
            <person name="Henrissat B."/>
            <person name="Grigoriev I.V."/>
            <person name="Crouch J.A."/>
            <person name="De Vries R.P."/>
            <person name="Sukno S.A."/>
            <person name="Thon M.R."/>
        </authorList>
    </citation>
    <scope>NUCLEOTIDE SEQUENCE</scope>
    <source>
        <strain evidence="2">CBS 112980</strain>
    </source>
</reference>
<evidence type="ECO:0000256" key="1">
    <source>
        <dbReference type="SAM" id="MobiDB-lite"/>
    </source>
</evidence>
<protein>
    <submittedName>
        <fullName evidence="2">Uncharacterized protein</fullName>
    </submittedName>
</protein>
<keyword evidence="3" id="KW-1185">Reference proteome</keyword>
<dbReference type="Proteomes" id="UP001244207">
    <property type="component" value="Unassembled WGS sequence"/>
</dbReference>
<feature type="compositionally biased region" description="Low complexity" evidence="1">
    <location>
        <begin position="567"/>
        <end position="578"/>
    </location>
</feature>
<comment type="caution">
    <text evidence="2">The sequence shown here is derived from an EMBL/GenBank/DDBJ whole genome shotgun (WGS) entry which is preliminary data.</text>
</comment>
<name>A0AAD8U9W5_GLOAC</name>